<evidence type="ECO:0000313" key="2">
    <source>
        <dbReference type="Proteomes" id="UP000006461"/>
    </source>
</evidence>
<evidence type="ECO:0000313" key="1">
    <source>
        <dbReference type="EMBL" id="CCH85901.1"/>
    </source>
</evidence>
<dbReference type="AlphaFoldDB" id="I4ER88"/>
<name>I4ER88_MODI5</name>
<accession>I4ER88</accession>
<protein>
    <submittedName>
        <fullName evidence="1">Uncharacterized protein</fullName>
    </submittedName>
</protein>
<sequence>MSGILRVGVVASDDARDPAARSGTPHGVLSGLESLGVDVPVLRAAPPAVLERGVALVAGGRGAEQGMLDQRLRARGSRGLYSASVARLRGTAASARARSTAVDAWVQIGAGFSLATTAPFRCTTT</sequence>
<gene>
    <name evidence="1" type="ordered locus">MODMU_0443</name>
</gene>
<organism evidence="1 2">
    <name type="scientific">Modestobacter italicus (strain DSM 44449 / CECT 9708 / BC 501)</name>
    <dbReference type="NCBI Taxonomy" id="2732864"/>
    <lineage>
        <taxon>Bacteria</taxon>
        <taxon>Bacillati</taxon>
        <taxon>Actinomycetota</taxon>
        <taxon>Actinomycetes</taxon>
        <taxon>Geodermatophilales</taxon>
        <taxon>Geodermatophilaceae</taxon>
        <taxon>Modestobacter</taxon>
    </lineage>
</organism>
<dbReference type="HOGENOM" id="CLU_1990108_0_0_11"/>
<keyword evidence="2" id="KW-1185">Reference proteome</keyword>
<dbReference type="KEGG" id="mmar:MODMU_0443"/>
<proteinExistence type="predicted"/>
<reference evidence="1 2" key="1">
    <citation type="journal article" date="2012" name="J. Bacteriol.">
        <title>Genome Sequence of Radiation-Resistant Modestobacter marinus Strain BC501, a Representative Actinobacterium That Thrives on Calcareous Stone Surfaces.</title>
        <authorList>
            <person name="Normand P."/>
            <person name="Gury J."/>
            <person name="Pujic P."/>
            <person name="Chouaia B."/>
            <person name="Crotti E."/>
            <person name="Brusetti L."/>
            <person name="Daffonchio D."/>
            <person name="Vacherie B."/>
            <person name="Barbe V."/>
            <person name="Medigue C."/>
            <person name="Calteau A."/>
            <person name="Ghodhbane-Gtari F."/>
            <person name="Essoussi I."/>
            <person name="Nouioui I."/>
            <person name="Abbassi-Ghozzi I."/>
            <person name="Gtari M."/>
        </authorList>
    </citation>
    <scope>NUCLEOTIDE SEQUENCE [LARGE SCALE GENOMIC DNA]</scope>
    <source>
        <strain evidence="2">BC 501</strain>
    </source>
</reference>
<dbReference type="EMBL" id="FO203431">
    <property type="protein sequence ID" value="CCH85901.1"/>
    <property type="molecule type" value="Genomic_DNA"/>
</dbReference>
<dbReference type="Proteomes" id="UP000006461">
    <property type="component" value="Chromosome"/>
</dbReference>
<dbReference type="STRING" id="477641.MODMU_0443"/>